<feature type="region of interest" description="Disordered" evidence="1">
    <location>
        <begin position="44"/>
        <end position="71"/>
    </location>
</feature>
<accession>A0AAD4E856</accession>
<feature type="region of interest" description="Disordered" evidence="1">
    <location>
        <begin position="85"/>
        <end position="113"/>
    </location>
</feature>
<dbReference type="GeneID" id="64671175"/>
<feature type="compositionally biased region" description="Low complexity" evidence="1">
    <location>
        <begin position="365"/>
        <end position="401"/>
    </location>
</feature>
<name>A0AAD4E856_9AGAM</name>
<dbReference type="AlphaFoldDB" id="A0AAD4E856"/>
<reference evidence="2" key="1">
    <citation type="journal article" date="2020" name="New Phytol.">
        <title>Comparative genomics reveals dynamic genome evolution in host specialist ectomycorrhizal fungi.</title>
        <authorList>
            <person name="Lofgren L.A."/>
            <person name="Nguyen N.H."/>
            <person name="Vilgalys R."/>
            <person name="Ruytinx J."/>
            <person name="Liao H.L."/>
            <person name="Branco S."/>
            <person name="Kuo A."/>
            <person name="LaButti K."/>
            <person name="Lipzen A."/>
            <person name="Andreopoulos W."/>
            <person name="Pangilinan J."/>
            <person name="Riley R."/>
            <person name="Hundley H."/>
            <person name="Na H."/>
            <person name="Barry K."/>
            <person name="Grigoriev I.V."/>
            <person name="Stajich J.E."/>
            <person name="Kennedy P.G."/>
        </authorList>
    </citation>
    <scope>NUCLEOTIDE SEQUENCE</scope>
    <source>
        <strain evidence="2">FC203</strain>
    </source>
</reference>
<evidence type="ECO:0000313" key="3">
    <source>
        <dbReference type="Proteomes" id="UP001195769"/>
    </source>
</evidence>
<feature type="compositionally biased region" description="Polar residues" evidence="1">
    <location>
        <begin position="352"/>
        <end position="363"/>
    </location>
</feature>
<protein>
    <submittedName>
        <fullName evidence="2">Uncharacterized protein</fullName>
    </submittedName>
</protein>
<evidence type="ECO:0000313" key="2">
    <source>
        <dbReference type="EMBL" id="KAG1901495.1"/>
    </source>
</evidence>
<proteinExistence type="predicted"/>
<gene>
    <name evidence="2" type="ORF">F5891DRAFT_979334</name>
</gene>
<feature type="region of interest" description="Disordered" evidence="1">
    <location>
        <begin position="352"/>
        <end position="401"/>
    </location>
</feature>
<keyword evidence="3" id="KW-1185">Reference proteome</keyword>
<dbReference type="RefSeq" id="XP_041227070.1">
    <property type="nucleotide sequence ID" value="XM_041376877.1"/>
</dbReference>
<sequence>MQGYLQPPTSPLASVSSNSGLLLAPVANIPASLPAATPARWSAASLPPWNPPGPPISGTTNDRRLSHHGQGVSWSPLSVIPTIQRRQAERSANAVASSSRHPTSRNSRSTSVTQCRRETTKYLVVLHPEPMHGTVHTEYEHMFREIRAPIPQKIASFILQARNFGLVFEIEDSFQKDDPAGPVFHQSLCSHFERVGLAFSGSDSHPLPSSSSLPTPMTQFPWSFLLTGKGQRSTRGAKLLPARSSPEHLTHNDIQKNGSRLPVPSAPYHDHTLVFILPLWDIIAGPIDGHGMHCCLAPRLWNGHFESSLREELEEIQCLTICITQPVQAAAAIQTCQLNLLDALTNSRISSTPTALASTSQPRRPSVTLSGSSLSASTSSVSSTSSASSSSESSSSPFAPTPSAVSVSSSPLFSSASLLTSETTPHSPHVALRQWRNRLEHDLQLRRAVAGQEDHVIHITAPNAQKAAESFLALCKVCGYGVGDGPMRSFWGALIAMITQHSGHWQLMSEGYYMPTVTSLPPCDEDTISFRAYSLIIRTGFILGMELLPISPHLLVYLLDGYKVSIAQPFLDTTSPMTSQRLRSWPPPSVISPSGRRELSIAPACDPYSLILEVDGTIQINQLRYLSEAAQTNLGQRLICHMVFGNETPLAHRLHTVYSALKSAFQYVIHDDMKFCDYFHVDSSAQPILQEMFAGRILTSPQQVIDIICPEPITSYSLPLRQGYNPNLDYVTLAGQFMVHLKRYLRGRGTPHAADGSVLFEEDSSSDDVVYRSRLFLRSATAHEVLPVDATQRIKIKFDMYWEHSWGRTVGIHTHTCFYKLDVLLDEATASIISQAIPEDDFQTTDFDRWIHSNISENSSNSYNQV</sequence>
<feature type="compositionally biased region" description="Polar residues" evidence="1">
    <location>
        <begin position="94"/>
        <end position="113"/>
    </location>
</feature>
<evidence type="ECO:0000256" key="1">
    <source>
        <dbReference type="SAM" id="MobiDB-lite"/>
    </source>
</evidence>
<organism evidence="2 3">
    <name type="scientific">Suillus fuscotomentosus</name>
    <dbReference type="NCBI Taxonomy" id="1912939"/>
    <lineage>
        <taxon>Eukaryota</taxon>
        <taxon>Fungi</taxon>
        <taxon>Dikarya</taxon>
        <taxon>Basidiomycota</taxon>
        <taxon>Agaricomycotina</taxon>
        <taxon>Agaricomycetes</taxon>
        <taxon>Agaricomycetidae</taxon>
        <taxon>Boletales</taxon>
        <taxon>Suillineae</taxon>
        <taxon>Suillaceae</taxon>
        <taxon>Suillus</taxon>
    </lineage>
</organism>
<comment type="caution">
    <text evidence="2">The sequence shown here is derived from an EMBL/GenBank/DDBJ whole genome shotgun (WGS) entry which is preliminary data.</text>
</comment>
<dbReference type="Proteomes" id="UP001195769">
    <property type="component" value="Unassembled WGS sequence"/>
</dbReference>
<dbReference type="EMBL" id="JABBWK010000021">
    <property type="protein sequence ID" value="KAG1901495.1"/>
    <property type="molecule type" value="Genomic_DNA"/>
</dbReference>